<accession>A0A0C2H2K7</accession>
<dbReference type="EMBL" id="KN726485">
    <property type="protein sequence ID" value="KIH68025.1"/>
    <property type="molecule type" value="Genomic_DNA"/>
</dbReference>
<evidence type="ECO:0000313" key="3">
    <source>
        <dbReference type="Proteomes" id="UP000054047"/>
    </source>
</evidence>
<reference evidence="2 3" key="1">
    <citation type="submission" date="2013-12" db="EMBL/GenBank/DDBJ databases">
        <title>Draft genome of the parsitic nematode Ancylostoma duodenale.</title>
        <authorList>
            <person name="Mitreva M."/>
        </authorList>
    </citation>
    <scope>NUCLEOTIDE SEQUENCE [LARGE SCALE GENOMIC DNA]</scope>
    <source>
        <strain evidence="2 3">Zhejiang</strain>
    </source>
</reference>
<name>A0A0C2H2K7_9BILA</name>
<feature type="compositionally biased region" description="Basic and acidic residues" evidence="1">
    <location>
        <begin position="1"/>
        <end position="10"/>
    </location>
</feature>
<feature type="region of interest" description="Disordered" evidence="1">
    <location>
        <begin position="1"/>
        <end position="21"/>
    </location>
</feature>
<sequence>MVKHVPDNRKSPGCGKRRRDDGSAFMCTAVGHLGCVVHSGLRSIVSMVGCHNLYLHADPGMTAIPTLPLRSK</sequence>
<evidence type="ECO:0000256" key="1">
    <source>
        <dbReference type="SAM" id="MobiDB-lite"/>
    </source>
</evidence>
<organism evidence="2 3">
    <name type="scientific">Ancylostoma duodenale</name>
    <dbReference type="NCBI Taxonomy" id="51022"/>
    <lineage>
        <taxon>Eukaryota</taxon>
        <taxon>Metazoa</taxon>
        <taxon>Ecdysozoa</taxon>
        <taxon>Nematoda</taxon>
        <taxon>Chromadorea</taxon>
        <taxon>Rhabditida</taxon>
        <taxon>Rhabditina</taxon>
        <taxon>Rhabditomorpha</taxon>
        <taxon>Strongyloidea</taxon>
        <taxon>Ancylostomatidae</taxon>
        <taxon>Ancylostomatinae</taxon>
        <taxon>Ancylostoma</taxon>
    </lineage>
</organism>
<keyword evidence="3" id="KW-1185">Reference proteome</keyword>
<proteinExistence type="predicted"/>
<gene>
    <name evidence="2" type="ORF">ANCDUO_01640</name>
</gene>
<dbReference type="Proteomes" id="UP000054047">
    <property type="component" value="Unassembled WGS sequence"/>
</dbReference>
<evidence type="ECO:0000313" key="2">
    <source>
        <dbReference type="EMBL" id="KIH68025.1"/>
    </source>
</evidence>
<protein>
    <submittedName>
        <fullName evidence="2">Uncharacterized protein</fullName>
    </submittedName>
</protein>
<dbReference type="AlphaFoldDB" id="A0A0C2H2K7"/>